<keyword evidence="3" id="KW-1185">Reference proteome</keyword>
<proteinExistence type="predicted"/>
<reference evidence="2 3" key="1">
    <citation type="submission" date="2016-10" db="EMBL/GenBank/DDBJ databases">
        <authorList>
            <person name="Varghese N."/>
            <person name="Submissions S."/>
        </authorList>
    </citation>
    <scope>NUCLEOTIDE SEQUENCE [LARGE SCALE GENOMIC DNA]</scope>
    <source>
        <strain evidence="2 3">Gm-149</strain>
    </source>
</reference>
<evidence type="ECO:0000313" key="3">
    <source>
        <dbReference type="Proteomes" id="UP000182367"/>
    </source>
</evidence>
<organism evidence="2 3">
    <name type="scientific">Flavobacterium glycines</name>
    <dbReference type="NCBI Taxonomy" id="551990"/>
    <lineage>
        <taxon>Bacteria</taxon>
        <taxon>Pseudomonadati</taxon>
        <taxon>Bacteroidota</taxon>
        <taxon>Flavobacteriia</taxon>
        <taxon>Flavobacteriales</taxon>
        <taxon>Flavobacteriaceae</taxon>
        <taxon>Flavobacterium</taxon>
    </lineage>
</organism>
<evidence type="ECO:0000313" key="2">
    <source>
        <dbReference type="EMBL" id="SDJ08009.1"/>
    </source>
</evidence>
<comment type="caution">
    <text evidence="2">The sequence shown here is derived from an EMBL/GenBank/DDBJ whole genome shotgun (WGS) entry which is preliminary data.</text>
</comment>
<accession>A0A1G8QTD4</accession>
<keyword evidence="1" id="KW-0472">Membrane</keyword>
<evidence type="ECO:0008006" key="4">
    <source>
        <dbReference type="Google" id="ProtNLM"/>
    </source>
</evidence>
<sequence>MYLLFFDVVAISKPSANIQRLFFLARSFIKIFLIPFTIFASTNYIPIMLNKNIKLIIAGLIVITSIWQFTENNIGNGIFLLLLTAIPVFLYYRNEYILLAFLKLRKQDFEGAQKWLSHIKNPDGALTRKQQGYFNYLHGIMLSQTNINQSEKYFKKAIELGLSMDMDLAVAKLNLAGIALSRRRKIEANNLISEVKKLDKQGMLKDQINMMKEQMKKI</sequence>
<feature type="transmembrane region" description="Helical" evidence="1">
    <location>
        <begin position="52"/>
        <end position="68"/>
    </location>
</feature>
<feature type="transmembrane region" description="Helical" evidence="1">
    <location>
        <begin position="74"/>
        <end position="92"/>
    </location>
</feature>
<dbReference type="Proteomes" id="UP000182367">
    <property type="component" value="Unassembled WGS sequence"/>
</dbReference>
<keyword evidence="1" id="KW-1133">Transmembrane helix</keyword>
<protein>
    <recommendedName>
        <fullName evidence="4">DUF2892 domain-containing protein</fullName>
    </recommendedName>
</protein>
<feature type="transmembrane region" description="Helical" evidence="1">
    <location>
        <begin position="20"/>
        <end position="40"/>
    </location>
</feature>
<keyword evidence="1" id="KW-0812">Transmembrane</keyword>
<dbReference type="SUPFAM" id="SSF81901">
    <property type="entry name" value="HCP-like"/>
    <property type="match status" value="1"/>
</dbReference>
<dbReference type="EMBL" id="FNEO01000001">
    <property type="protein sequence ID" value="SDJ08009.1"/>
    <property type="molecule type" value="Genomic_DNA"/>
</dbReference>
<evidence type="ECO:0000256" key="1">
    <source>
        <dbReference type="SAM" id="Phobius"/>
    </source>
</evidence>
<name>A0A1G8QTD4_9FLAO</name>
<gene>
    <name evidence="2" type="ORF">SAMN05192550_1598</name>
</gene>